<feature type="disulfide bond" evidence="3">
    <location>
        <begin position="40"/>
        <end position="75"/>
    </location>
</feature>
<evidence type="ECO:0000313" key="5">
    <source>
        <dbReference type="EMBL" id="KAG6450962.1"/>
    </source>
</evidence>
<dbReference type="InterPro" id="IPR006170">
    <property type="entry name" value="PBP/GOBP"/>
</dbReference>
<evidence type="ECO:0000256" key="4">
    <source>
        <dbReference type="SAM" id="SignalP"/>
    </source>
</evidence>
<dbReference type="EMBL" id="JH668396">
    <property type="protein sequence ID" value="KAG6450962.1"/>
    <property type="molecule type" value="Genomic_DNA"/>
</dbReference>
<dbReference type="PRINTS" id="PR00484">
    <property type="entry name" value="PBPGOBP"/>
</dbReference>
<evidence type="ECO:0000256" key="3">
    <source>
        <dbReference type="PIRSR" id="PIRSR015604-1"/>
    </source>
</evidence>
<dbReference type="InterPro" id="IPR036728">
    <property type="entry name" value="PBP_GOBP_sf"/>
</dbReference>
<feature type="signal peptide" evidence="4">
    <location>
        <begin position="1"/>
        <end position="25"/>
    </location>
</feature>
<evidence type="ECO:0000256" key="2">
    <source>
        <dbReference type="ARBA" id="ARBA00022448"/>
    </source>
</evidence>
<dbReference type="InterPro" id="IPR006072">
    <property type="entry name" value="Odorant/phero-bd_Lep"/>
</dbReference>
<dbReference type="PIRSF" id="PIRSF015604">
    <property type="entry name" value="Odorant/phero_bd"/>
    <property type="match status" value="1"/>
</dbReference>
<dbReference type="OrthoDB" id="7413278at2759"/>
<comment type="similarity">
    <text evidence="1">Belongs to the PBP/GOBP family.</text>
</comment>
<gene>
    <name evidence="5" type="ORF">O3G_MSEX006866</name>
</gene>
<feature type="disulfide bond" evidence="3">
    <location>
        <begin position="71"/>
        <end position="129"/>
    </location>
</feature>
<accession>A0A921Z692</accession>
<keyword evidence="3" id="KW-1015">Disulfide bond</keyword>
<sequence length="163" mass="18300">MAVIPIFTVLLMMTAVKEIAPSSDAMRHIANGFLKVLDQCKHELGLTDQIVVDLYQFWKLQYALLNRDTGCAIICMSKKLDLLDGTGRMHHGNTQEFAVSHGATDEVASKVVVIIRDCEKQQEGEQDDCVRVLEVAKCFRTAIHELNWAPNMEVVVDELLTEI</sequence>
<dbReference type="SMART" id="SM00708">
    <property type="entry name" value="PhBP"/>
    <property type="match status" value="1"/>
</dbReference>
<evidence type="ECO:0008006" key="7">
    <source>
        <dbReference type="Google" id="ProtNLM"/>
    </source>
</evidence>
<keyword evidence="2" id="KW-0813">Transport</keyword>
<feature type="chain" id="PRO_5036826329" description="Pheromone binding protein 3" evidence="4">
    <location>
        <begin position="26"/>
        <end position="163"/>
    </location>
</feature>
<name>A0A921Z692_MANSE</name>
<organism evidence="5 6">
    <name type="scientific">Manduca sexta</name>
    <name type="common">Tobacco hawkmoth</name>
    <name type="synonym">Tobacco hornworm</name>
    <dbReference type="NCBI Taxonomy" id="7130"/>
    <lineage>
        <taxon>Eukaryota</taxon>
        <taxon>Metazoa</taxon>
        <taxon>Ecdysozoa</taxon>
        <taxon>Arthropoda</taxon>
        <taxon>Hexapoda</taxon>
        <taxon>Insecta</taxon>
        <taxon>Pterygota</taxon>
        <taxon>Neoptera</taxon>
        <taxon>Endopterygota</taxon>
        <taxon>Lepidoptera</taxon>
        <taxon>Glossata</taxon>
        <taxon>Ditrysia</taxon>
        <taxon>Bombycoidea</taxon>
        <taxon>Sphingidae</taxon>
        <taxon>Sphinginae</taxon>
        <taxon>Sphingini</taxon>
        <taxon>Manduca</taxon>
    </lineage>
</organism>
<dbReference type="CDD" id="cd23992">
    <property type="entry name" value="PBP_GOBP"/>
    <property type="match status" value="1"/>
</dbReference>
<dbReference type="Proteomes" id="UP000791440">
    <property type="component" value="Unassembled WGS sequence"/>
</dbReference>
<keyword evidence="6" id="KW-1185">Reference proteome</keyword>
<proteinExistence type="inferred from homology"/>
<keyword evidence="4" id="KW-0732">Signal</keyword>
<reference evidence="5" key="2">
    <citation type="submission" date="2020-12" db="EMBL/GenBank/DDBJ databases">
        <authorList>
            <person name="Kanost M."/>
        </authorList>
    </citation>
    <scope>NUCLEOTIDE SEQUENCE</scope>
</reference>
<comment type="caution">
    <text evidence="5">The sequence shown here is derived from an EMBL/GenBank/DDBJ whole genome shotgun (WGS) entry which is preliminary data.</text>
</comment>
<evidence type="ECO:0000313" key="6">
    <source>
        <dbReference type="Proteomes" id="UP000791440"/>
    </source>
</evidence>
<evidence type="ECO:0000256" key="1">
    <source>
        <dbReference type="ARBA" id="ARBA00008098"/>
    </source>
</evidence>
<dbReference type="AlphaFoldDB" id="A0A921Z692"/>
<dbReference type="Pfam" id="PF01395">
    <property type="entry name" value="PBP_GOBP"/>
    <property type="match status" value="1"/>
</dbReference>
<dbReference type="SUPFAM" id="SSF47565">
    <property type="entry name" value="Insect pheromone/odorant-binding proteins"/>
    <property type="match status" value="1"/>
</dbReference>
<dbReference type="Gene3D" id="1.10.238.20">
    <property type="entry name" value="Pheromone/general odorant binding protein domain"/>
    <property type="match status" value="1"/>
</dbReference>
<feature type="disulfide bond" evidence="3">
    <location>
        <begin position="118"/>
        <end position="138"/>
    </location>
</feature>
<protein>
    <recommendedName>
        <fullName evidence="7">Pheromone binding protein 3</fullName>
    </recommendedName>
</protein>
<dbReference type="GO" id="GO:0005549">
    <property type="term" value="F:odorant binding"/>
    <property type="evidence" value="ECO:0007669"/>
    <property type="project" value="InterPro"/>
</dbReference>
<reference evidence="5" key="1">
    <citation type="journal article" date="2016" name="Insect Biochem. Mol. Biol.">
        <title>Multifaceted biological insights from a draft genome sequence of the tobacco hornworm moth, Manduca sexta.</title>
        <authorList>
            <person name="Kanost M.R."/>
            <person name="Arrese E.L."/>
            <person name="Cao X."/>
            <person name="Chen Y.R."/>
            <person name="Chellapilla S."/>
            <person name="Goldsmith M.R."/>
            <person name="Grosse-Wilde E."/>
            <person name="Heckel D.G."/>
            <person name="Herndon N."/>
            <person name="Jiang H."/>
            <person name="Papanicolaou A."/>
            <person name="Qu J."/>
            <person name="Soulages J.L."/>
            <person name="Vogel H."/>
            <person name="Walters J."/>
            <person name="Waterhouse R.M."/>
            <person name="Ahn S.J."/>
            <person name="Almeida F.C."/>
            <person name="An C."/>
            <person name="Aqrawi P."/>
            <person name="Bretschneider A."/>
            <person name="Bryant W.B."/>
            <person name="Bucks S."/>
            <person name="Chao H."/>
            <person name="Chevignon G."/>
            <person name="Christen J.M."/>
            <person name="Clarke D.F."/>
            <person name="Dittmer N.T."/>
            <person name="Ferguson L.C.F."/>
            <person name="Garavelou S."/>
            <person name="Gordon K.H.J."/>
            <person name="Gunaratna R.T."/>
            <person name="Han Y."/>
            <person name="Hauser F."/>
            <person name="He Y."/>
            <person name="Heidel-Fischer H."/>
            <person name="Hirsh A."/>
            <person name="Hu Y."/>
            <person name="Jiang H."/>
            <person name="Kalra D."/>
            <person name="Klinner C."/>
            <person name="Konig C."/>
            <person name="Kovar C."/>
            <person name="Kroll A.R."/>
            <person name="Kuwar S.S."/>
            <person name="Lee S.L."/>
            <person name="Lehman R."/>
            <person name="Li K."/>
            <person name="Li Z."/>
            <person name="Liang H."/>
            <person name="Lovelace S."/>
            <person name="Lu Z."/>
            <person name="Mansfield J.H."/>
            <person name="McCulloch K.J."/>
            <person name="Mathew T."/>
            <person name="Morton B."/>
            <person name="Muzny D.M."/>
            <person name="Neunemann D."/>
            <person name="Ongeri F."/>
            <person name="Pauchet Y."/>
            <person name="Pu L.L."/>
            <person name="Pyrousis I."/>
            <person name="Rao X.J."/>
            <person name="Redding A."/>
            <person name="Roesel C."/>
            <person name="Sanchez-Gracia A."/>
            <person name="Schaack S."/>
            <person name="Shukla A."/>
            <person name="Tetreau G."/>
            <person name="Wang Y."/>
            <person name="Xiong G.H."/>
            <person name="Traut W."/>
            <person name="Walsh T.K."/>
            <person name="Worley K.C."/>
            <person name="Wu D."/>
            <person name="Wu W."/>
            <person name="Wu Y.Q."/>
            <person name="Zhang X."/>
            <person name="Zou Z."/>
            <person name="Zucker H."/>
            <person name="Briscoe A.D."/>
            <person name="Burmester T."/>
            <person name="Clem R.J."/>
            <person name="Feyereisen R."/>
            <person name="Grimmelikhuijzen C.J.P."/>
            <person name="Hamodrakas S.J."/>
            <person name="Hansson B.S."/>
            <person name="Huguet E."/>
            <person name="Jermiin L.S."/>
            <person name="Lan Q."/>
            <person name="Lehman H.K."/>
            <person name="Lorenzen M."/>
            <person name="Merzendorfer H."/>
            <person name="Michalopoulos I."/>
            <person name="Morton D.B."/>
            <person name="Muthukrishnan S."/>
            <person name="Oakeshott J.G."/>
            <person name="Palmer W."/>
            <person name="Park Y."/>
            <person name="Passarelli A.L."/>
            <person name="Rozas J."/>
            <person name="Schwartz L.M."/>
            <person name="Smith W."/>
            <person name="Southgate A."/>
            <person name="Vilcinskas A."/>
            <person name="Vogt R."/>
            <person name="Wang P."/>
            <person name="Werren J."/>
            <person name="Yu X.Q."/>
            <person name="Zhou J.J."/>
            <person name="Brown S.J."/>
            <person name="Scherer S.E."/>
            <person name="Richards S."/>
            <person name="Blissard G.W."/>
        </authorList>
    </citation>
    <scope>NUCLEOTIDE SEQUENCE</scope>
</reference>